<dbReference type="AlphaFoldDB" id="A0A0V8A037"/>
<evidence type="ECO:0000256" key="1">
    <source>
        <dbReference type="SAM" id="MobiDB-lite"/>
    </source>
</evidence>
<feature type="compositionally biased region" description="Polar residues" evidence="1">
    <location>
        <begin position="97"/>
        <end position="107"/>
    </location>
</feature>
<accession>A0A0V8A037</accession>
<dbReference type="Proteomes" id="UP000053372">
    <property type="component" value="Unassembled WGS sequence"/>
</dbReference>
<comment type="caution">
    <text evidence="2">The sequence shown here is derived from an EMBL/GenBank/DDBJ whole genome shotgun (WGS) entry which is preliminary data.</text>
</comment>
<feature type="compositionally biased region" description="Polar residues" evidence="1">
    <location>
        <begin position="42"/>
        <end position="55"/>
    </location>
</feature>
<organism evidence="2 3">
    <name type="scientific">Mastigocoleus testarum BC008</name>
    <dbReference type="NCBI Taxonomy" id="371196"/>
    <lineage>
        <taxon>Bacteria</taxon>
        <taxon>Bacillati</taxon>
        <taxon>Cyanobacteriota</taxon>
        <taxon>Cyanophyceae</taxon>
        <taxon>Nostocales</taxon>
        <taxon>Hapalosiphonaceae</taxon>
        <taxon>Mastigocoleus</taxon>
    </lineage>
</organism>
<reference evidence="2 3" key="1">
    <citation type="journal article" date="2015" name="Genome Announc.">
        <title>Draft Genome of the Euendolithic (true boring) Cyanobacterium Mastigocoleus testarum strain BC008.</title>
        <authorList>
            <person name="Guida B.S."/>
            <person name="Garcia-Pichel F."/>
        </authorList>
    </citation>
    <scope>NUCLEOTIDE SEQUENCE [LARGE SCALE GENOMIC DNA]</scope>
    <source>
        <strain evidence="2 3">BC008</strain>
    </source>
</reference>
<feature type="region of interest" description="Disordered" evidence="1">
    <location>
        <begin position="42"/>
        <end position="120"/>
    </location>
</feature>
<sequence>MENTRKFFANIRPLQFLVAVFTCLTLLFSSAYPAFAIGSYKSTPSEGETSLNQIQKETDKVASSKAGNPDLEESQAKTRKGLNSVQGSADKNKMKRPSNSQSATTVQDKVEGFLENVTGN</sequence>
<keyword evidence="3" id="KW-1185">Reference proteome</keyword>
<proteinExistence type="predicted"/>
<protein>
    <recommendedName>
        <fullName evidence="4">Low temperature-induced protein</fullName>
    </recommendedName>
</protein>
<gene>
    <name evidence="2" type="ORF">BC008_05970</name>
</gene>
<name>A0A0V8A037_9CYAN</name>
<evidence type="ECO:0000313" key="2">
    <source>
        <dbReference type="EMBL" id="KST69983.1"/>
    </source>
</evidence>
<dbReference type="EMBL" id="LMTZ01000008">
    <property type="protein sequence ID" value="KST69983.1"/>
    <property type="molecule type" value="Genomic_DNA"/>
</dbReference>
<evidence type="ECO:0000313" key="3">
    <source>
        <dbReference type="Proteomes" id="UP000053372"/>
    </source>
</evidence>
<evidence type="ECO:0008006" key="4">
    <source>
        <dbReference type="Google" id="ProtNLM"/>
    </source>
</evidence>
<dbReference type="RefSeq" id="WP_027843359.1">
    <property type="nucleotide sequence ID" value="NZ_LMTZ01000008.1"/>
</dbReference>
<dbReference type="OrthoDB" id="460499at2"/>